<sequence length="129" mass="14371">MANEKLCDVHGLGDVCMIFENGFQLTLKNVRHVPDLAHNLMSCSALEEEGLEGKWEKGHISMKGLELLHKNGILRDKPAEITFCDECVLGKQHKVHFPTVPTPKPTSSSCILDYVHADVWGPANIETHE</sequence>
<dbReference type="InterPro" id="IPR054722">
    <property type="entry name" value="PolX-like_BBD"/>
</dbReference>
<proteinExistence type="predicted"/>
<evidence type="ECO:0000259" key="1">
    <source>
        <dbReference type="Pfam" id="PF22936"/>
    </source>
</evidence>
<evidence type="ECO:0000313" key="2">
    <source>
        <dbReference type="EMBL" id="KAL0437480.1"/>
    </source>
</evidence>
<reference evidence="2" key="1">
    <citation type="submission" date="2020-06" db="EMBL/GenBank/DDBJ databases">
        <authorList>
            <person name="Li T."/>
            <person name="Hu X."/>
            <person name="Zhang T."/>
            <person name="Song X."/>
            <person name="Zhang H."/>
            <person name="Dai N."/>
            <person name="Sheng W."/>
            <person name="Hou X."/>
            <person name="Wei L."/>
        </authorList>
    </citation>
    <scope>NUCLEOTIDE SEQUENCE</scope>
    <source>
        <strain evidence="2">G02</strain>
        <tissue evidence="2">Leaf</tissue>
    </source>
</reference>
<dbReference type="Pfam" id="PF22936">
    <property type="entry name" value="Pol_BBD"/>
    <property type="match status" value="1"/>
</dbReference>
<name>A0AAW2W899_SESRA</name>
<dbReference type="EMBL" id="JACGWJ010000002">
    <property type="protein sequence ID" value="KAL0437480.1"/>
    <property type="molecule type" value="Genomic_DNA"/>
</dbReference>
<protein>
    <recommendedName>
        <fullName evidence="1">Retrovirus-related Pol polyprotein from transposon TNT 1-94-like beta-barrel domain-containing protein</fullName>
    </recommendedName>
</protein>
<comment type="caution">
    <text evidence="2">The sequence shown here is derived from an EMBL/GenBank/DDBJ whole genome shotgun (WGS) entry which is preliminary data.</text>
</comment>
<feature type="domain" description="Retrovirus-related Pol polyprotein from transposon TNT 1-94-like beta-barrel" evidence="1">
    <location>
        <begin position="1"/>
        <end position="50"/>
    </location>
</feature>
<feature type="non-terminal residue" evidence="2">
    <location>
        <position position="129"/>
    </location>
</feature>
<dbReference type="AlphaFoldDB" id="A0AAW2W899"/>
<reference evidence="2" key="2">
    <citation type="journal article" date="2024" name="Plant">
        <title>Genomic evolution and insights into agronomic trait innovations of Sesamum species.</title>
        <authorList>
            <person name="Miao H."/>
            <person name="Wang L."/>
            <person name="Qu L."/>
            <person name="Liu H."/>
            <person name="Sun Y."/>
            <person name="Le M."/>
            <person name="Wang Q."/>
            <person name="Wei S."/>
            <person name="Zheng Y."/>
            <person name="Lin W."/>
            <person name="Duan Y."/>
            <person name="Cao H."/>
            <person name="Xiong S."/>
            <person name="Wang X."/>
            <person name="Wei L."/>
            <person name="Li C."/>
            <person name="Ma Q."/>
            <person name="Ju M."/>
            <person name="Zhao R."/>
            <person name="Li G."/>
            <person name="Mu C."/>
            <person name="Tian Q."/>
            <person name="Mei H."/>
            <person name="Zhang T."/>
            <person name="Gao T."/>
            <person name="Zhang H."/>
        </authorList>
    </citation>
    <scope>NUCLEOTIDE SEQUENCE</scope>
    <source>
        <strain evidence="2">G02</strain>
    </source>
</reference>
<gene>
    <name evidence="2" type="ORF">Sradi_0455900</name>
</gene>
<accession>A0AAW2W899</accession>
<organism evidence="2">
    <name type="scientific">Sesamum radiatum</name>
    <name type="common">Black benniseed</name>
    <dbReference type="NCBI Taxonomy" id="300843"/>
    <lineage>
        <taxon>Eukaryota</taxon>
        <taxon>Viridiplantae</taxon>
        <taxon>Streptophyta</taxon>
        <taxon>Embryophyta</taxon>
        <taxon>Tracheophyta</taxon>
        <taxon>Spermatophyta</taxon>
        <taxon>Magnoliopsida</taxon>
        <taxon>eudicotyledons</taxon>
        <taxon>Gunneridae</taxon>
        <taxon>Pentapetalae</taxon>
        <taxon>asterids</taxon>
        <taxon>lamiids</taxon>
        <taxon>Lamiales</taxon>
        <taxon>Pedaliaceae</taxon>
        <taxon>Sesamum</taxon>
    </lineage>
</organism>